<comment type="caution">
    <text evidence="1">The sequence shown here is derived from an EMBL/GenBank/DDBJ whole genome shotgun (WGS) entry which is preliminary data.</text>
</comment>
<organism evidence="1 2">
    <name type="scientific">Microthlaspi erraticum</name>
    <dbReference type="NCBI Taxonomy" id="1685480"/>
    <lineage>
        <taxon>Eukaryota</taxon>
        <taxon>Viridiplantae</taxon>
        <taxon>Streptophyta</taxon>
        <taxon>Embryophyta</taxon>
        <taxon>Tracheophyta</taxon>
        <taxon>Spermatophyta</taxon>
        <taxon>Magnoliopsida</taxon>
        <taxon>eudicotyledons</taxon>
        <taxon>Gunneridae</taxon>
        <taxon>Pentapetalae</taxon>
        <taxon>rosids</taxon>
        <taxon>malvids</taxon>
        <taxon>Brassicales</taxon>
        <taxon>Brassicaceae</taxon>
        <taxon>Coluteocarpeae</taxon>
        <taxon>Microthlaspi</taxon>
    </lineage>
</organism>
<gene>
    <name evidence="1" type="ORF">MERR_LOCUS3664</name>
</gene>
<dbReference type="Proteomes" id="UP000467841">
    <property type="component" value="Unassembled WGS sequence"/>
</dbReference>
<protein>
    <submittedName>
        <fullName evidence="1">Uncharacterized protein</fullName>
    </submittedName>
</protein>
<dbReference type="AlphaFoldDB" id="A0A6D2HQU1"/>
<proteinExistence type="predicted"/>
<accession>A0A6D2HQU1</accession>
<keyword evidence="2" id="KW-1185">Reference proteome</keyword>
<dbReference type="EMBL" id="CACVBM020000222">
    <property type="protein sequence ID" value="CAA7016429.1"/>
    <property type="molecule type" value="Genomic_DNA"/>
</dbReference>
<evidence type="ECO:0000313" key="1">
    <source>
        <dbReference type="EMBL" id="CAA7016429.1"/>
    </source>
</evidence>
<reference evidence="1" key="1">
    <citation type="submission" date="2020-01" db="EMBL/GenBank/DDBJ databases">
        <authorList>
            <person name="Mishra B."/>
        </authorList>
    </citation>
    <scope>NUCLEOTIDE SEQUENCE [LARGE SCALE GENOMIC DNA]</scope>
</reference>
<name>A0A6D2HQU1_9BRAS</name>
<evidence type="ECO:0000313" key="2">
    <source>
        <dbReference type="Proteomes" id="UP000467841"/>
    </source>
</evidence>
<sequence>MQRPVLKSDHRDGPVDFHIEIRLKTCGLLLRINDRRVRYLVSFEGDRNVVENNEAETDLKESMRYIDEEGSMRGERARYGDDRVCFKAWDSICRRNKFEKARHHQIRASSYQQTRSLR</sequence>